<dbReference type="AlphaFoldDB" id="A0A5C6RRS3"/>
<dbReference type="InterPro" id="IPR031108">
    <property type="entry name" value="IscA_plant_cyanobact"/>
</dbReference>
<dbReference type="PANTHER" id="PTHR47265">
    <property type="entry name" value="IRON-SULFUR ASSEMBLY PROTEIN ISCA, CHLOROPLASTIC"/>
    <property type="match status" value="1"/>
</dbReference>
<dbReference type="InterPro" id="IPR000361">
    <property type="entry name" value="ATAP_core_dom"/>
</dbReference>
<dbReference type="Gene3D" id="2.60.300.12">
    <property type="entry name" value="HesB-like domain"/>
    <property type="match status" value="1"/>
</dbReference>
<name>A0A5C6RRS3_9BACT</name>
<dbReference type="EMBL" id="VOOR01000010">
    <property type="protein sequence ID" value="TXB64867.1"/>
    <property type="molecule type" value="Genomic_DNA"/>
</dbReference>
<gene>
    <name evidence="2" type="ORF">FRY97_06470</name>
</gene>
<evidence type="ECO:0000313" key="3">
    <source>
        <dbReference type="Proteomes" id="UP000321580"/>
    </source>
</evidence>
<proteinExistence type="predicted"/>
<dbReference type="PROSITE" id="PS01152">
    <property type="entry name" value="HESB"/>
    <property type="match status" value="1"/>
</dbReference>
<evidence type="ECO:0000259" key="1">
    <source>
        <dbReference type="Pfam" id="PF01521"/>
    </source>
</evidence>
<dbReference type="RefSeq" id="WP_147166634.1">
    <property type="nucleotide sequence ID" value="NZ_VOOR01000010.1"/>
</dbReference>
<dbReference type="InterPro" id="IPR035903">
    <property type="entry name" value="HesB-like_dom_sf"/>
</dbReference>
<feature type="domain" description="Core" evidence="1">
    <location>
        <begin position="14"/>
        <end position="113"/>
    </location>
</feature>
<dbReference type="GO" id="GO:0030674">
    <property type="term" value="F:protein-macromolecule adaptor activity"/>
    <property type="evidence" value="ECO:0007669"/>
    <property type="project" value="TreeGrafter"/>
</dbReference>
<keyword evidence="3" id="KW-1185">Reference proteome</keyword>
<dbReference type="OrthoDB" id="9801228at2"/>
<dbReference type="PANTHER" id="PTHR47265:SF1">
    <property type="entry name" value="IRON-SULFUR ASSEMBLY PROTEIN ISCA, CHLOROPLASTIC"/>
    <property type="match status" value="1"/>
</dbReference>
<evidence type="ECO:0000313" key="2">
    <source>
        <dbReference type="EMBL" id="TXB64867.1"/>
    </source>
</evidence>
<organism evidence="2 3">
    <name type="scientific">Phaeodactylibacter luteus</name>
    <dbReference type="NCBI Taxonomy" id="1564516"/>
    <lineage>
        <taxon>Bacteria</taxon>
        <taxon>Pseudomonadati</taxon>
        <taxon>Bacteroidota</taxon>
        <taxon>Saprospiria</taxon>
        <taxon>Saprospirales</taxon>
        <taxon>Haliscomenobacteraceae</taxon>
        <taxon>Phaeodactylibacter</taxon>
    </lineage>
</organism>
<comment type="caution">
    <text evidence="2">The sequence shown here is derived from an EMBL/GenBank/DDBJ whole genome shotgun (WGS) entry which is preliminary data.</text>
</comment>
<dbReference type="GO" id="GO:0051537">
    <property type="term" value="F:2 iron, 2 sulfur cluster binding"/>
    <property type="evidence" value="ECO:0007669"/>
    <property type="project" value="UniProtKB-ARBA"/>
</dbReference>
<dbReference type="InterPro" id="IPR016092">
    <property type="entry name" value="ATAP"/>
</dbReference>
<protein>
    <submittedName>
        <fullName evidence="2">Iron-sulfur cluster assembly accessory protein</fullName>
    </submittedName>
</protein>
<accession>A0A5C6RRS3</accession>
<reference evidence="2 3" key="1">
    <citation type="submission" date="2019-08" db="EMBL/GenBank/DDBJ databases">
        <title>Genome of Phaeodactylibacter luteus.</title>
        <authorList>
            <person name="Bowman J.P."/>
        </authorList>
    </citation>
    <scope>NUCLEOTIDE SEQUENCE [LARGE SCALE GENOMIC DNA]</scope>
    <source>
        <strain evidence="2 3">KCTC 42180</strain>
    </source>
</reference>
<dbReference type="Pfam" id="PF01521">
    <property type="entry name" value="Fe-S_biosyn"/>
    <property type="match status" value="1"/>
</dbReference>
<dbReference type="SUPFAM" id="SSF89360">
    <property type="entry name" value="HesB-like domain"/>
    <property type="match status" value="1"/>
</dbReference>
<dbReference type="InterPro" id="IPR017870">
    <property type="entry name" value="FeS_cluster_insertion_CS"/>
</dbReference>
<dbReference type="GO" id="GO:0016226">
    <property type="term" value="P:iron-sulfur cluster assembly"/>
    <property type="evidence" value="ECO:0007669"/>
    <property type="project" value="InterPro"/>
</dbReference>
<dbReference type="Proteomes" id="UP000321580">
    <property type="component" value="Unassembled WGS sequence"/>
</dbReference>
<dbReference type="NCBIfam" id="TIGR00049">
    <property type="entry name" value="iron-sulfur cluster assembly accessory protein"/>
    <property type="match status" value="1"/>
</dbReference>
<sequence length="118" mass="12570">MSTANKSAIQAPVSLTAGAIQALNEIKSSQNISDEHGLRIGVKGGGCSGFSYMLGFDLPKADDQVFEIEGIKVFMQKSHGIYLLGMEIDWEEGLNNRGFTFNNPNATDTCGCGTSFSA</sequence>